<reference evidence="3" key="2">
    <citation type="submission" date="2021-04" db="EMBL/GenBank/DDBJ databases">
        <authorList>
            <person name="Gilroy R."/>
        </authorList>
    </citation>
    <scope>NUCLEOTIDE SEQUENCE</scope>
    <source>
        <strain evidence="3">F6-6636</strain>
    </source>
</reference>
<dbReference type="Proteomes" id="UP000777303">
    <property type="component" value="Unassembled WGS sequence"/>
</dbReference>
<dbReference type="PANTHER" id="PTHR41328:SF2">
    <property type="entry name" value="TERMINASE SMALL SUBUNIT"/>
    <property type="match status" value="1"/>
</dbReference>
<dbReference type="InterPro" id="IPR052404">
    <property type="entry name" value="SPP1-like_terminase"/>
</dbReference>
<dbReference type="GO" id="GO:0051276">
    <property type="term" value="P:chromosome organization"/>
    <property type="evidence" value="ECO:0007669"/>
    <property type="project" value="InterPro"/>
</dbReference>
<proteinExistence type="predicted"/>
<dbReference type="InterPro" id="IPR005335">
    <property type="entry name" value="Terminase_ssu"/>
</dbReference>
<comment type="caution">
    <text evidence="3">The sequence shown here is derived from an EMBL/GenBank/DDBJ whole genome shotgun (WGS) entry which is preliminary data.</text>
</comment>
<dbReference type="Gene3D" id="1.10.10.1400">
    <property type="entry name" value="Terminase, small subunit, N-terminal DNA-binding domain, HTH motif"/>
    <property type="match status" value="1"/>
</dbReference>
<reference evidence="3" key="1">
    <citation type="journal article" date="2021" name="PeerJ">
        <title>Extensive microbial diversity within the chicken gut microbiome revealed by metagenomics and culture.</title>
        <authorList>
            <person name="Gilroy R."/>
            <person name="Ravi A."/>
            <person name="Getino M."/>
            <person name="Pursley I."/>
            <person name="Horton D.L."/>
            <person name="Alikhan N.F."/>
            <person name="Baker D."/>
            <person name="Gharbi K."/>
            <person name="Hall N."/>
            <person name="Watson M."/>
            <person name="Adriaenssens E.M."/>
            <person name="Foster-Nyarko E."/>
            <person name="Jarju S."/>
            <person name="Secka A."/>
            <person name="Antonio M."/>
            <person name="Oren A."/>
            <person name="Chaudhuri R.R."/>
            <person name="La Ragione R."/>
            <person name="Hildebrand F."/>
            <person name="Pallen M.J."/>
        </authorList>
    </citation>
    <scope>NUCLEOTIDE SEQUENCE</scope>
    <source>
        <strain evidence="3">F6-6636</strain>
    </source>
</reference>
<protein>
    <submittedName>
        <fullName evidence="3">Terminase small subunit</fullName>
    </submittedName>
</protein>
<name>A0A948TIT7_9LACO</name>
<keyword evidence="2" id="KW-0231">Viral genome packaging</keyword>
<evidence type="ECO:0000256" key="1">
    <source>
        <dbReference type="ARBA" id="ARBA00022612"/>
    </source>
</evidence>
<organism evidence="3 4">
    <name type="scientific">Candidatus Paralactobacillus gallistercoris</name>
    <dbReference type="NCBI Taxonomy" id="2838724"/>
    <lineage>
        <taxon>Bacteria</taxon>
        <taxon>Bacillati</taxon>
        <taxon>Bacillota</taxon>
        <taxon>Bacilli</taxon>
        <taxon>Lactobacillales</taxon>
        <taxon>Lactobacillaceae</taxon>
        <taxon>Lactobacillus</taxon>
    </lineage>
</organism>
<evidence type="ECO:0000256" key="2">
    <source>
        <dbReference type="ARBA" id="ARBA00023219"/>
    </source>
</evidence>
<keyword evidence="1" id="KW-1188">Viral release from host cell</keyword>
<dbReference type="EMBL" id="JAHLFS010000012">
    <property type="protein sequence ID" value="MBU3851246.1"/>
    <property type="molecule type" value="Genomic_DNA"/>
</dbReference>
<dbReference type="PANTHER" id="PTHR41328">
    <property type="entry name" value="TERMINASE SMALL SUBUNIT-RELATED"/>
    <property type="match status" value="1"/>
</dbReference>
<dbReference type="Pfam" id="PF03592">
    <property type="entry name" value="Terminase_2"/>
    <property type="match status" value="1"/>
</dbReference>
<dbReference type="Gene3D" id="6.10.140.2160">
    <property type="match status" value="1"/>
</dbReference>
<dbReference type="InterPro" id="IPR038713">
    <property type="entry name" value="Terminase_Gp1_N_sf"/>
</dbReference>
<gene>
    <name evidence="3" type="ORF">H9901_00830</name>
</gene>
<sequence length="166" mass="18602">MKKLTTKQKRFAEEYVKCGNATQAAINAGYSIKTAHSIATENLQKPAVKSYIDAVSKHISKKTIMDAQEALELLTGIARGEIKETVFVSTGTDVYEKQKEADLKTRITAIREIMKRYPLTDPMIKEQLRKLKAEADLAEYKANMLANPEKLNDKTIIVDDIPNEGD</sequence>
<evidence type="ECO:0000313" key="4">
    <source>
        <dbReference type="Proteomes" id="UP000777303"/>
    </source>
</evidence>
<dbReference type="AlphaFoldDB" id="A0A948TIT7"/>
<evidence type="ECO:0000313" key="3">
    <source>
        <dbReference type="EMBL" id="MBU3851246.1"/>
    </source>
</evidence>
<accession>A0A948TIT7</accession>